<accession>A0A3N0J1N4</accession>
<proteinExistence type="inferred from homology"/>
<gene>
    <name evidence="2" type="ORF">C1876_07810</name>
    <name evidence="3" type="ORF">DMP09_01520</name>
</gene>
<dbReference type="EMBL" id="PPTT01000011">
    <property type="protein sequence ID" value="RDB69132.1"/>
    <property type="molecule type" value="Genomic_DNA"/>
</dbReference>
<evidence type="ECO:0000313" key="2">
    <source>
        <dbReference type="EMBL" id="RDB69132.1"/>
    </source>
</evidence>
<evidence type="ECO:0000313" key="3">
    <source>
        <dbReference type="EMBL" id="RNM43153.1"/>
    </source>
</evidence>
<dbReference type="AlphaFoldDB" id="A0A3N0J1N4"/>
<sequence length="102" mass="11597">MVMQAALPQIRPISDLRTRLNDIETLARETREPIIMTKNGSASLVVIDSDAYDEHLQHERAVRKLREAEIEEKYHPAAISYDDVKARATQLIEAAEQLNAQD</sequence>
<evidence type="ECO:0000313" key="5">
    <source>
        <dbReference type="Proteomes" id="UP000270112"/>
    </source>
</evidence>
<keyword evidence="4" id="KW-1185">Reference proteome</keyword>
<dbReference type="OrthoDB" id="9795585at2"/>
<dbReference type="Gene3D" id="3.40.1620.10">
    <property type="entry name" value="YefM-like domain"/>
    <property type="match status" value="1"/>
</dbReference>
<reference evidence="3" key="3">
    <citation type="journal article" date="2019" name="Microbiol. Resour. Announc.">
        <title>Draft Genome Sequences of Type Strains of Gordonibacter faecihominis, Paraeggerthella hongkongensis, Parvibacter caecicola,Slackia equolifaciens, Slackia faecicanis, and Slackia isoflavoniconvertens.</title>
        <authorList>
            <person name="Danylec N."/>
            <person name="Stoll D.A."/>
            <person name="Dotsch A."/>
            <person name="Huch M."/>
        </authorList>
    </citation>
    <scope>NUCLEOTIDE SEQUENCE</scope>
    <source>
        <strain evidence="3">DSM 16107</strain>
    </source>
</reference>
<evidence type="ECO:0000256" key="1">
    <source>
        <dbReference type="ARBA" id="ARBA00009981"/>
    </source>
</evidence>
<dbReference type="SUPFAM" id="SSF143120">
    <property type="entry name" value="YefM-like"/>
    <property type="match status" value="1"/>
</dbReference>
<comment type="caution">
    <text evidence="3">The sequence shown here is derived from an EMBL/GenBank/DDBJ whole genome shotgun (WGS) entry which is preliminary data.</text>
</comment>
<organism evidence="3 5">
    <name type="scientific">Eggerthella sinensis</name>
    <dbReference type="NCBI Taxonomy" id="242230"/>
    <lineage>
        <taxon>Bacteria</taxon>
        <taxon>Bacillati</taxon>
        <taxon>Actinomycetota</taxon>
        <taxon>Coriobacteriia</taxon>
        <taxon>Eggerthellales</taxon>
        <taxon>Eggerthellaceae</taxon>
        <taxon>Eggerthella</taxon>
    </lineage>
</organism>
<reference evidence="5" key="2">
    <citation type="submission" date="2018-05" db="EMBL/GenBank/DDBJ databases">
        <title>Genome Sequencing of selected type strains of the family Eggerthellaceae.</title>
        <authorList>
            <person name="Danylec N."/>
            <person name="Stoll D.A."/>
            <person name="Doetsch A."/>
            <person name="Huch M."/>
        </authorList>
    </citation>
    <scope>NUCLEOTIDE SEQUENCE [LARGE SCALE GENOMIC DNA]</scope>
    <source>
        <strain evidence="5">DSM 16107</strain>
    </source>
</reference>
<dbReference type="InterPro" id="IPR036165">
    <property type="entry name" value="YefM-like_sf"/>
</dbReference>
<dbReference type="Proteomes" id="UP000270112">
    <property type="component" value="Unassembled WGS sequence"/>
</dbReference>
<dbReference type="RefSeq" id="WP_114546157.1">
    <property type="nucleotide sequence ID" value="NZ_CATYLB010000006.1"/>
</dbReference>
<reference evidence="2 4" key="1">
    <citation type="journal article" date="2018" name="Elife">
        <title>Discovery and characterization of a prevalent human gut bacterial enzyme sufficient for the inactivation of a family of plant toxins.</title>
        <authorList>
            <person name="Koppel N."/>
            <person name="Bisanz J.E."/>
            <person name="Pandelia M.E."/>
            <person name="Turnbaugh P.J."/>
            <person name="Balskus E.P."/>
        </authorList>
    </citation>
    <scope>NUCLEOTIDE SEQUENCE [LARGE SCALE GENOMIC DNA]</scope>
    <source>
        <strain evidence="2 4">DSM 16107</strain>
    </source>
</reference>
<name>A0A3N0J1N4_9ACTN</name>
<evidence type="ECO:0000313" key="4">
    <source>
        <dbReference type="Proteomes" id="UP000253817"/>
    </source>
</evidence>
<dbReference type="Proteomes" id="UP000253817">
    <property type="component" value="Unassembled WGS sequence"/>
</dbReference>
<protein>
    <submittedName>
        <fullName evidence="3">Type II toxin-antitoxin system Phd/YefM family antitoxin</fullName>
    </submittedName>
</protein>
<comment type="similarity">
    <text evidence="1">Belongs to the phD/YefM antitoxin family.</text>
</comment>
<dbReference type="EMBL" id="QICC01000003">
    <property type="protein sequence ID" value="RNM43153.1"/>
    <property type="molecule type" value="Genomic_DNA"/>
</dbReference>